<dbReference type="CDD" id="cd11709">
    <property type="entry name" value="SPRY"/>
    <property type="match status" value="1"/>
</dbReference>
<dbReference type="AlphaFoldDB" id="A0AAU9J8S1"/>
<sequence>MIRNFCDGMNFPHLHWISYGNSRNDFEIGDDGRKITLIRKSGSNIFVSAYSKESFPLKTVSYFEVQYTMPTKGRTFTLKDQIKIGVCMNVENELSNAFSDHSNGWAFYPYDSALRHQSSGSGIKYGKEIKNGGTIGVIVDTLNGEISFCIDGENFGVAFKEEAFINNKLYAAIAVLEIGTCFELATLADKLWERRKGIIYARMICRLPIFRRLPDGIFREITHYL</sequence>
<dbReference type="PROSITE" id="PS50188">
    <property type="entry name" value="B302_SPRY"/>
    <property type="match status" value="1"/>
</dbReference>
<evidence type="ECO:0000259" key="1">
    <source>
        <dbReference type="PROSITE" id="PS50188"/>
    </source>
</evidence>
<dbReference type="InterPro" id="IPR001870">
    <property type="entry name" value="B30.2/SPRY"/>
</dbReference>
<dbReference type="InterPro" id="IPR043136">
    <property type="entry name" value="B30.2/SPRY_sf"/>
</dbReference>
<dbReference type="InterPro" id="IPR013320">
    <property type="entry name" value="ConA-like_dom_sf"/>
</dbReference>
<dbReference type="PANTHER" id="PTHR12245:SF5">
    <property type="entry name" value="SPRY DOMAIN-CONTAINING SOCS BOX PROTEIN 3"/>
    <property type="match status" value="1"/>
</dbReference>
<name>A0AAU9J8S1_9CILI</name>
<gene>
    <name evidence="2" type="ORF">BSTOLATCC_MIC28861</name>
</gene>
<dbReference type="InterPro" id="IPR003877">
    <property type="entry name" value="SPRY_dom"/>
</dbReference>
<evidence type="ECO:0000313" key="2">
    <source>
        <dbReference type="EMBL" id="CAG9321585.1"/>
    </source>
</evidence>
<organism evidence="2 3">
    <name type="scientific">Blepharisma stoltei</name>
    <dbReference type="NCBI Taxonomy" id="1481888"/>
    <lineage>
        <taxon>Eukaryota</taxon>
        <taxon>Sar</taxon>
        <taxon>Alveolata</taxon>
        <taxon>Ciliophora</taxon>
        <taxon>Postciliodesmatophora</taxon>
        <taxon>Heterotrichea</taxon>
        <taxon>Heterotrichida</taxon>
        <taxon>Blepharismidae</taxon>
        <taxon>Blepharisma</taxon>
    </lineage>
</organism>
<dbReference type="Gene3D" id="2.60.120.920">
    <property type="match status" value="1"/>
</dbReference>
<comment type="caution">
    <text evidence="2">The sequence shown here is derived from an EMBL/GenBank/DDBJ whole genome shotgun (WGS) entry which is preliminary data.</text>
</comment>
<dbReference type="SUPFAM" id="SSF49899">
    <property type="entry name" value="Concanavalin A-like lectins/glucanases"/>
    <property type="match status" value="1"/>
</dbReference>
<feature type="domain" description="B30.2/SPRY" evidence="1">
    <location>
        <begin position="1"/>
        <end position="191"/>
    </location>
</feature>
<protein>
    <recommendedName>
        <fullName evidence="1">B30.2/SPRY domain-containing protein</fullName>
    </recommendedName>
</protein>
<reference evidence="2" key="1">
    <citation type="submission" date="2021-09" db="EMBL/GenBank/DDBJ databases">
        <authorList>
            <consortium name="AG Swart"/>
            <person name="Singh M."/>
            <person name="Singh A."/>
            <person name="Seah K."/>
            <person name="Emmerich C."/>
        </authorList>
    </citation>
    <scope>NUCLEOTIDE SEQUENCE</scope>
    <source>
        <strain evidence="2">ATCC30299</strain>
    </source>
</reference>
<dbReference type="Proteomes" id="UP001162131">
    <property type="component" value="Unassembled WGS sequence"/>
</dbReference>
<dbReference type="Pfam" id="PF00622">
    <property type="entry name" value="SPRY"/>
    <property type="match status" value="1"/>
</dbReference>
<accession>A0AAU9J8S1</accession>
<dbReference type="PANTHER" id="PTHR12245">
    <property type="entry name" value="SPRY DOMAIN CONTAINING SOCS BOX PROTEIN"/>
    <property type="match status" value="1"/>
</dbReference>
<dbReference type="InterPro" id="IPR050672">
    <property type="entry name" value="FBXO45-Fsn/SPSB_families"/>
</dbReference>
<dbReference type="EMBL" id="CAJZBQ010000028">
    <property type="protein sequence ID" value="CAG9321585.1"/>
    <property type="molecule type" value="Genomic_DNA"/>
</dbReference>
<proteinExistence type="predicted"/>
<evidence type="ECO:0000313" key="3">
    <source>
        <dbReference type="Proteomes" id="UP001162131"/>
    </source>
</evidence>
<keyword evidence="3" id="KW-1185">Reference proteome</keyword>